<proteinExistence type="predicted"/>
<evidence type="ECO:0000313" key="3">
    <source>
        <dbReference type="Proteomes" id="UP001165283"/>
    </source>
</evidence>
<keyword evidence="1" id="KW-0812">Transmembrane</keyword>
<comment type="caution">
    <text evidence="2">The sequence shown here is derived from an EMBL/GenBank/DDBJ whole genome shotgun (WGS) entry which is preliminary data.</text>
</comment>
<feature type="transmembrane region" description="Helical" evidence="1">
    <location>
        <begin position="28"/>
        <end position="48"/>
    </location>
</feature>
<dbReference type="Proteomes" id="UP001165283">
    <property type="component" value="Unassembled WGS sequence"/>
</dbReference>
<dbReference type="EMBL" id="JAGSOV010000060">
    <property type="protein sequence ID" value="MCO1658871.1"/>
    <property type="molecule type" value="Genomic_DNA"/>
</dbReference>
<organism evidence="2 3">
    <name type="scientific">Pseudonocardia humida</name>
    <dbReference type="NCBI Taxonomy" id="2800819"/>
    <lineage>
        <taxon>Bacteria</taxon>
        <taxon>Bacillati</taxon>
        <taxon>Actinomycetota</taxon>
        <taxon>Actinomycetes</taxon>
        <taxon>Pseudonocardiales</taxon>
        <taxon>Pseudonocardiaceae</taxon>
        <taxon>Pseudonocardia</taxon>
    </lineage>
</organism>
<feature type="transmembrane region" description="Helical" evidence="1">
    <location>
        <begin position="105"/>
        <end position="126"/>
    </location>
</feature>
<keyword evidence="1" id="KW-1133">Transmembrane helix</keyword>
<name>A0ABT1A7D1_9PSEU</name>
<dbReference type="RefSeq" id="WP_252443298.1">
    <property type="nucleotide sequence ID" value="NZ_JAGSOV010000060.1"/>
</dbReference>
<evidence type="ECO:0000256" key="1">
    <source>
        <dbReference type="SAM" id="Phobius"/>
    </source>
</evidence>
<reference evidence="2" key="1">
    <citation type="submission" date="2021-04" db="EMBL/GenBank/DDBJ databases">
        <title>Pseudonocardia sp. nov., isolated from sandy soil of mangrove forest.</title>
        <authorList>
            <person name="Zan Z."/>
            <person name="Huang R."/>
            <person name="Liu W."/>
        </authorList>
    </citation>
    <scope>NUCLEOTIDE SEQUENCE</scope>
    <source>
        <strain evidence="2">S2-4</strain>
    </source>
</reference>
<feature type="transmembrane region" description="Helical" evidence="1">
    <location>
        <begin position="69"/>
        <end position="99"/>
    </location>
</feature>
<evidence type="ECO:0000313" key="2">
    <source>
        <dbReference type="EMBL" id="MCO1658871.1"/>
    </source>
</evidence>
<accession>A0ABT1A7D1</accession>
<keyword evidence="1" id="KW-0472">Membrane</keyword>
<sequence length="138" mass="14475">MLTHNTITTLDGGPHQDVTGLGDLWDTINTVLLVLSAAVLPVVGLVLWRSPRWAARRRTSPGWAVALRLLPLAVLAVLGALLPVLTSAMLGGGVTIAAVNRRVCGLPMVAVLGLVAFLGFGSALAGRLVRLRQTRRTG</sequence>
<keyword evidence="3" id="KW-1185">Reference proteome</keyword>
<gene>
    <name evidence="2" type="ORF">KDL28_27750</name>
</gene>
<protein>
    <submittedName>
        <fullName evidence="2">Uncharacterized protein</fullName>
    </submittedName>
</protein>